<comment type="function">
    <text evidence="10 11">Phosphorylation of dTMP to form dTDP in both de novo and salvage pathways of dTTP synthesis.</text>
</comment>
<dbReference type="Pfam" id="PF02223">
    <property type="entry name" value="Thymidylate_kin"/>
    <property type="match status" value="1"/>
</dbReference>
<dbReference type="SUPFAM" id="SSF52540">
    <property type="entry name" value="P-loop containing nucleoside triphosphate hydrolases"/>
    <property type="match status" value="1"/>
</dbReference>
<evidence type="ECO:0000256" key="11">
    <source>
        <dbReference type="HAMAP-Rule" id="MF_00165"/>
    </source>
</evidence>
<keyword evidence="7 11" id="KW-0418">Kinase</keyword>
<dbReference type="NCBIfam" id="TIGR00041">
    <property type="entry name" value="DTMP_kinase"/>
    <property type="match status" value="1"/>
</dbReference>
<dbReference type="CDD" id="cd01672">
    <property type="entry name" value="TMPK"/>
    <property type="match status" value="1"/>
</dbReference>
<comment type="similarity">
    <text evidence="1 11">Belongs to the thymidylate kinase family.</text>
</comment>
<evidence type="ECO:0000256" key="2">
    <source>
        <dbReference type="ARBA" id="ARBA00012980"/>
    </source>
</evidence>
<protein>
    <recommendedName>
        <fullName evidence="3 11">Thymidylate kinase</fullName>
        <ecNumber evidence="2 11">2.7.4.9</ecNumber>
    </recommendedName>
    <alternativeName>
        <fullName evidence="11">dTMP kinase</fullName>
    </alternativeName>
</protein>
<feature type="domain" description="Thymidylate kinase-like" evidence="12">
    <location>
        <begin position="10"/>
        <end position="196"/>
    </location>
</feature>
<gene>
    <name evidence="11" type="primary">tmk</name>
    <name evidence="13" type="ORF">F8154_02250</name>
</gene>
<evidence type="ECO:0000256" key="3">
    <source>
        <dbReference type="ARBA" id="ARBA00017144"/>
    </source>
</evidence>
<evidence type="ECO:0000256" key="8">
    <source>
        <dbReference type="ARBA" id="ARBA00022840"/>
    </source>
</evidence>
<sequence>MSIKGKFITIEGMDGAGKSTQIQFMKRYLEDKGYKVLITREPGGTIIGEKTRAVILDNKHKEMDSRTEALLYAASRAQHVSQIIIPALQRGEVVLCDRYVDSSMVYQGKGRDLGYKPIKMINDFATQGLEPDLTVLLDIDPTLSLQRIIARGEGDRLEGEKIQFHVAVHNAYMDLAKMYPNRIKVVNANGKIEDIRIEVEKLLKNIFKGESIYEATNSYCSR</sequence>
<comment type="catalytic activity">
    <reaction evidence="9 11">
        <text>dTMP + ATP = dTDP + ADP</text>
        <dbReference type="Rhea" id="RHEA:13517"/>
        <dbReference type="ChEBI" id="CHEBI:30616"/>
        <dbReference type="ChEBI" id="CHEBI:58369"/>
        <dbReference type="ChEBI" id="CHEBI:63528"/>
        <dbReference type="ChEBI" id="CHEBI:456216"/>
        <dbReference type="EC" id="2.7.4.9"/>
    </reaction>
</comment>
<evidence type="ECO:0000313" key="14">
    <source>
        <dbReference type="Proteomes" id="UP000432715"/>
    </source>
</evidence>
<dbReference type="GO" id="GO:0005524">
    <property type="term" value="F:ATP binding"/>
    <property type="evidence" value="ECO:0007669"/>
    <property type="project" value="UniProtKB-UniRule"/>
</dbReference>
<dbReference type="AlphaFoldDB" id="A0A6I0FBU6"/>
<keyword evidence="14" id="KW-1185">Reference proteome</keyword>
<reference evidence="13 14" key="1">
    <citation type="submission" date="2019-10" db="EMBL/GenBank/DDBJ databases">
        <title>Alkaliphilus serpentinus sp. nov. and Alkaliphilus pronyensis sp. nov., two novel anaerobic alkaliphilic species isolated from the serpentinized-hosted hydrothermal field of the Prony Bay (New Caledonia).</title>
        <authorList>
            <person name="Postec A."/>
        </authorList>
    </citation>
    <scope>NUCLEOTIDE SEQUENCE [LARGE SCALE GENOMIC DNA]</scope>
    <source>
        <strain evidence="13 14">LacV</strain>
    </source>
</reference>
<evidence type="ECO:0000256" key="5">
    <source>
        <dbReference type="ARBA" id="ARBA00022727"/>
    </source>
</evidence>
<keyword evidence="4 11" id="KW-0808">Transferase</keyword>
<evidence type="ECO:0000256" key="9">
    <source>
        <dbReference type="ARBA" id="ARBA00048743"/>
    </source>
</evidence>
<keyword evidence="6 11" id="KW-0547">Nucleotide-binding</keyword>
<dbReference type="GO" id="GO:0006235">
    <property type="term" value="P:dTTP biosynthetic process"/>
    <property type="evidence" value="ECO:0007669"/>
    <property type="project" value="UniProtKB-UniRule"/>
</dbReference>
<dbReference type="InterPro" id="IPR039430">
    <property type="entry name" value="Thymidylate_kin-like_dom"/>
</dbReference>
<dbReference type="Gene3D" id="3.40.50.300">
    <property type="entry name" value="P-loop containing nucleotide triphosphate hydrolases"/>
    <property type="match status" value="1"/>
</dbReference>
<feature type="binding site" evidence="11">
    <location>
        <begin position="12"/>
        <end position="19"/>
    </location>
    <ligand>
        <name>ATP</name>
        <dbReference type="ChEBI" id="CHEBI:30616"/>
    </ligand>
</feature>
<dbReference type="OrthoDB" id="9774907at2"/>
<evidence type="ECO:0000256" key="4">
    <source>
        <dbReference type="ARBA" id="ARBA00022679"/>
    </source>
</evidence>
<evidence type="ECO:0000259" key="12">
    <source>
        <dbReference type="Pfam" id="PF02223"/>
    </source>
</evidence>
<evidence type="ECO:0000256" key="10">
    <source>
        <dbReference type="ARBA" id="ARBA00057735"/>
    </source>
</evidence>
<dbReference type="GO" id="GO:0004798">
    <property type="term" value="F:dTMP kinase activity"/>
    <property type="evidence" value="ECO:0007669"/>
    <property type="project" value="UniProtKB-UniRule"/>
</dbReference>
<keyword evidence="5 11" id="KW-0545">Nucleotide biosynthesis</keyword>
<evidence type="ECO:0000256" key="6">
    <source>
        <dbReference type="ARBA" id="ARBA00022741"/>
    </source>
</evidence>
<dbReference type="GO" id="GO:0006227">
    <property type="term" value="P:dUDP biosynthetic process"/>
    <property type="evidence" value="ECO:0007669"/>
    <property type="project" value="TreeGrafter"/>
</dbReference>
<evidence type="ECO:0000256" key="1">
    <source>
        <dbReference type="ARBA" id="ARBA00009776"/>
    </source>
</evidence>
<dbReference type="InterPro" id="IPR018094">
    <property type="entry name" value="Thymidylate_kinase"/>
</dbReference>
<name>A0A6I0FBU6_9FIRM</name>
<evidence type="ECO:0000256" key="7">
    <source>
        <dbReference type="ARBA" id="ARBA00022777"/>
    </source>
</evidence>
<dbReference type="HAMAP" id="MF_00165">
    <property type="entry name" value="Thymidylate_kinase"/>
    <property type="match status" value="1"/>
</dbReference>
<dbReference type="EC" id="2.7.4.9" evidence="2 11"/>
<dbReference type="PROSITE" id="PS01331">
    <property type="entry name" value="THYMIDYLATE_KINASE"/>
    <property type="match status" value="1"/>
</dbReference>
<dbReference type="InterPro" id="IPR027417">
    <property type="entry name" value="P-loop_NTPase"/>
</dbReference>
<organism evidence="13 14">
    <name type="scientific">Alkaliphilus pronyensis</name>
    <dbReference type="NCBI Taxonomy" id="1482732"/>
    <lineage>
        <taxon>Bacteria</taxon>
        <taxon>Bacillati</taxon>
        <taxon>Bacillota</taxon>
        <taxon>Clostridia</taxon>
        <taxon>Peptostreptococcales</taxon>
        <taxon>Natronincolaceae</taxon>
        <taxon>Alkaliphilus</taxon>
    </lineage>
</organism>
<accession>A0A6I0FBU6</accession>
<proteinExistence type="inferred from homology"/>
<dbReference type="FunFam" id="3.40.50.300:FF:000225">
    <property type="entry name" value="Thymidylate kinase"/>
    <property type="match status" value="1"/>
</dbReference>
<dbReference type="InterPro" id="IPR018095">
    <property type="entry name" value="Thymidylate_kin_CS"/>
</dbReference>
<dbReference type="GO" id="GO:0005829">
    <property type="term" value="C:cytosol"/>
    <property type="evidence" value="ECO:0007669"/>
    <property type="project" value="TreeGrafter"/>
</dbReference>
<dbReference type="EMBL" id="WBZC01000008">
    <property type="protein sequence ID" value="KAB3537822.1"/>
    <property type="molecule type" value="Genomic_DNA"/>
</dbReference>
<dbReference type="PANTHER" id="PTHR10344:SF4">
    <property type="entry name" value="UMP-CMP KINASE 2, MITOCHONDRIAL"/>
    <property type="match status" value="1"/>
</dbReference>
<comment type="caution">
    <text evidence="13">The sequence shown here is derived from an EMBL/GenBank/DDBJ whole genome shotgun (WGS) entry which is preliminary data.</text>
</comment>
<dbReference type="GO" id="GO:0006233">
    <property type="term" value="P:dTDP biosynthetic process"/>
    <property type="evidence" value="ECO:0007669"/>
    <property type="project" value="InterPro"/>
</dbReference>
<keyword evidence="8 11" id="KW-0067">ATP-binding</keyword>
<dbReference type="PANTHER" id="PTHR10344">
    <property type="entry name" value="THYMIDYLATE KINASE"/>
    <property type="match status" value="1"/>
</dbReference>
<dbReference type="Proteomes" id="UP000432715">
    <property type="component" value="Unassembled WGS sequence"/>
</dbReference>
<evidence type="ECO:0000313" key="13">
    <source>
        <dbReference type="EMBL" id="KAB3537822.1"/>
    </source>
</evidence>
<dbReference type="RefSeq" id="WP_151859967.1">
    <property type="nucleotide sequence ID" value="NZ_WBZC01000008.1"/>
</dbReference>